<evidence type="ECO:0000313" key="1">
    <source>
        <dbReference type="EMBL" id="CAD8834318.1"/>
    </source>
</evidence>
<name>A0A7S1EZY1_NOCSC</name>
<reference evidence="1" key="1">
    <citation type="submission" date="2021-01" db="EMBL/GenBank/DDBJ databases">
        <authorList>
            <person name="Corre E."/>
            <person name="Pelletier E."/>
            <person name="Niang G."/>
            <person name="Scheremetjew M."/>
            <person name="Finn R."/>
            <person name="Kale V."/>
            <person name="Holt S."/>
            <person name="Cochrane G."/>
            <person name="Meng A."/>
            <person name="Brown T."/>
            <person name="Cohen L."/>
        </authorList>
    </citation>
    <scope>NUCLEOTIDE SEQUENCE</scope>
</reference>
<dbReference type="EMBL" id="HBFQ01012381">
    <property type="protein sequence ID" value="CAD8834318.1"/>
    <property type="molecule type" value="Transcribed_RNA"/>
</dbReference>
<proteinExistence type="predicted"/>
<sequence length="158" mass="17971">MTRHTDKSAKQHARDDVRSAVARNKANPIVTGWVHEVCHHFVLGQQEVVRWATLDPQLGRLTMCKGLPLQDEHTATGQNFCARGVSVVEQLVSRLFLSAFQEKKFRLVDLLTIDDSPKFRSIFLKFYGWHKCLHLRPANTAEFEKWMAALAGYGAPRA</sequence>
<dbReference type="AlphaFoldDB" id="A0A7S1EZY1"/>
<gene>
    <name evidence="1" type="ORF">NSCI0253_LOCUS8666</name>
</gene>
<organism evidence="1">
    <name type="scientific">Noctiluca scintillans</name>
    <name type="common">Sea sparkle</name>
    <name type="synonym">Red tide dinoflagellate</name>
    <dbReference type="NCBI Taxonomy" id="2966"/>
    <lineage>
        <taxon>Eukaryota</taxon>
        <taxon>Sar</taxon>
        <taxon>Alveolata</taxon>
        <taxon>Dinophyceae</taxon>
        <taxon>Noctilucales</taxon>
        <taxon>Noctilucaceae</taxon>
        <taxon>Noctiluca</taxon>
    </lineage>
</organism>
<protein>
    <submittedName>
        <fullName evidence="1">Uncharacterized protein</fullName>
    </submittedName>
</protein>
<accession>A0A7S1EZY1</accession>